<evidence type="ECO:0000256" key="3">
    <source>
        <dbReference type="ARBA" id="ARBA00022475"/>
    </source>
</evidence>
<feature type="transmembrane region" description="Helical" evidence="7">
    <location>
        <begin position="151"/>
        <end position="173"/>
    </location>
</feature>
<proteinExistence type="predicted"/>
<dbReference type="PANTHER" id="PTHR43266:SF8">
    <property type="entry name" value="MACROLIDE-EFFLUX PROTEIN"/>
    <property type="match status" value="1"/>
</dbReference>
<evidence type="ECO:0000256" key="2">
    <source>
        <dbReference type="ARBA" id="ARBA00022448"/>
    </source>
</evidence>
<dbReference type="PANTHER" id="PTHR43266">
    <property type="entry name" value="MACROLIDE-EFFLUX PROTEIN"/>
    <property type="match status" value="1"/>
</dbReference>
<dbReference type="Pfam" id="PF07690">
    <property type="entry name" value="MFS_1"/>
    <property type="match status" value="1"/>
</dbReference>
<evidence type="ECO:0000256" key="5">
    <source>
        <dbReference type="ARBA" id="ARBA00022989"/>
    </source>
</evidence>
<feature type="transmembrane region" description="Helical" evidence="7">
    <location>
        <begin position="358"/>
        <end position="380"/>
    </location>
</feature>
<feature type="transmembrane region" description="Helical" evidence="7">
    <location>
        <begin position="60"/>
        <end position="79"/>
    </location>
</feature>
<organism evidence="9 10">
    <name type="scientific">Paenibacillus shunpengii</name>
    <dbReference type="NCBI Taxonomy" id="2054424"/>
    <lineage>
        <taxon>Bacteria</taxon>
        <taxon>Bacillati</taxon>
        <taxon>Bacillota</taxon>
        <taxon>Bacilli</taxon>
        <taxon>Bacillales</taxon>
        <taxon>Paenibacillaceae</taxon>
        <taxon>Paenibacillus</taxon>
    </lineage>
</organism>
<keyword evidence="3" id="KW-1003">Cell membrane</keyword>
<feature type="transmembrane region" description="Helical" evidence="7">
    <location>
        <begin position="267"/>
        <end position="290"/>
    </location>
</feature>
<feature type="transmembrane region" description="Helical" evidence="7">
    <location>
        <begin position="302"/>
        <end position="322"/>
    </location>
</feature>
<evidence type="ECO:0000259" key="8">
    <source>
        <dbReference type="PROSITE" id="PS50850"/>
    </source>
</evidence>
<feature type="transmembrane region" description="Helical" evidence="7">
    <location>
        <begin position="116"/>
        <end position="139"/>
    </location>
</feature>
<protein>
    <submittedName>
        <fullName evidence="9">MFS transporter</fullName>
    </submittedName>
</protein>
<evidence type="ECO:0000256" key="6">
    <source>
        <dbReference type="ARBA" id="ARBA00023136"/>
    </source>
</evidence>
<dbReference type="Proteomes" id="UP001597540">
    <property type="component" value="Unassembled WGS sequence"/>
</dbReference>
<keyword evidence="2" id="KW-0813">Transport</keyword>
<dbReference type="CDD" id="cd06173">
    <property type="entry name" value="MFS_MefA_like"/>
    <property type="match status" value="1"/>
</dbReference>
<evidence type="ECO:0000313" key="10">
    <source>
        <dbReference type="Proteomes" id="UP001597540"/>
    </source>
</evidence>
<dbReference type="RefSeq" id="WP_379262981.1">
    <property type="nucleotide sequence ID" value="NZ_JBHUMJ010000002.1"/>
</dbReference>
<feature type="transmembrane region" description="Helical" evidence="7">
    <location>
        <begin position="386"/>
        <end position="404"/>
    </location>
</feature>
<evidence type="ECO:0000256" key="4">
    <source>
        <dbReference type="ARBA" id="ARBA00022692"/>
    </source>
</evidence>
<feature type="transmembrane region" description="Helical" evidence="7">
    <location>
        <begin position="21"/>
        <end position="40"/>
    </location>
</feature>
<dbReference type="InterPro" id="IPR020846">
    <property type="entry name" value="MFS_dom"/>
</dbReference>
<dbReference type="InterPro" id="IPR011701">
    <property type="entry name" value="MFS"/>
</dbReference>
<feature type="transmembrane region" description="Helical" evidence="7">
    <location>
        <begin position="221"/>
        <end position="247"/>
    </location>
</feature>
<dbReference type="InterPro" id="IPR036259">
    <property type="entry name" value="MFS_trans_sf"/>
</dbReference>
<feature type="transmembrane region" description="Helical" evidence="7">
    <location>
        <begin position="91"/>
        <end position="110"/>
    </location>
</feature>
<keyword evidence="10" id="KW-1185">Reference proteome</keyword>
<feature type="domain" description="Major facilitator superfamily (MFS) profile" evidence="8">
    <location>
        <begin position="23"/>
        <end position="411"/>
    </location>
</feature>
<feature type="transmembrane region" description="Helical" evidence="7">
    <location>
        <begin position="179"/>
        <end position="200"/>
    </location>
</feature>
<reference evidence="10" key="1">
    <citation type="journal article" date="2019" name="Int. J. Syst. Evol. Microbiol.">
        <title>The Global Catalogue of Microorganisms (GCM) 10K type strain sequencing project: providing services to taxonomists for standard genome sequencing and annotation.</title>
        <authorList>
            <consortium name="The Broad Institute Genomics Platform"/>
            <consortium name="The Broad Institute Genome Sequencing Center for Infectious Disease"/>
            <person name="Wu L."/>
            <person name="Ma J."/>
        </authorList>
    </citation>
    <scope>NUCLEOTIDE SEQUENCE [LARGE SCALE GENOMIC DNA]</scope>
    <source>
        <strain evidence="10">KCTC 33849</strain>
    </source>
</reference>
<dbReference type="PROSITE" id="PS50850">
    <property type="entry name" value="MFS"/>
    <property type="match status" value="1"/>
</dbReference>
<sequence>MISQLRREGSQRWSMNSLMKNRVFLIVLTADLLQQMGIWIRNMALLFYIMDQTNNNPTAVSLLTALEYLPIFIFSLIGGTFADRWNPKKTVILGDTLSALSMLAILYLVSIGVWQAVFAATVVSAIVSQFSQPSSAVLFKKHIQNELVGTAVGFNQSLMALFTIFGPMLGTFVYTQLGITSSITALIMIFTLAAFIQLFLPSSNRTERVSKTSPLKDIKEGFTYVMSNTNLKLIAIMFLISGLGWGITQPLDVFVTMERLGLPKENVQWFAASEGVGMLVGGAIAAVLAAKISRHRRVIISVTMAIWAFITVVEVLSVWPLVTASARVLSGVATAFFQVTFSAMMIEEIKEEYIGRTNGIMIPLMMGGMLLGSASSGFIVNHLDLMGTYFLAAGITLSCVIFTLRLKTNPMKDDVVSNV</sequence>
<keyword evidence="4 7" id="KW-0812">Transmembrane</keyword>
<evidence type="ECO:0000256" key="1">
    <source>
        <dbReference type="ARBA" id="ARBA00004651"/>
    </source>
</evidence>
<evidence type="ECO:0000313" key="9">
    <source>
        <dbReference type="EMBL" id="MFD2701032.1"/>
    </source>
</evidence>
<keyword evidence="6 7" id="KW-0472">Membrane</keyword>
<dbReference type="EMBL" id="JBHUMJ010000002">
    <property type="protein sequence ID" value="MFD2701032.1"/>
    <property type="molecule type" value="Genomic_DNA"/>
</dbReference>
<keyword evidence="5 7" id="KW-1133">Transmembrane helix</keyword>
<comment type="subcellular location">
    <subcellularLocation>
        <location evidence="1">Cell membrane</location>
        <topology evidence="1">Multi-pass membrane protein</topology>
    </subcellularLocation>
</comment>
<gene>
    <name evidence="9" type="ORF">ACFSVM_11195</name>
</gene>
<dbReference type="SUPFAM" id="SSF103473">
    <property type="entry name" value="MFS general substrate transporter"/>
    <property type="match status" value="1"/>
</dbReference>
<accession>A0ABW5SQC6</accession>
<dbReference type="Gene3D" id="1.20.1250.20">
    <property type="entry name" value="MFS general substrate transporter like domains"/>
    <property type="match status" value="2"/>
</dbReference>
<comment type="caution">
    <text evidence="9">The sequence shown here is derived from an EMBL/GenBank/DDBJ whole genome shotgun (WGS) entry which is preliminary data.</text>
</comment>
<evidence type="ECO:0000256" key="7">
    <source>
        <dbReference type="SAM" id="Phobius"/>
    </source>
</evidence>
<feature type="transmembrane region" description="Helical" evidence="7">
    <location>
        <begin position="328"/>
        <end position="346"/>
    </location>
</feature>
<name>A0ABW5SQC6_9BACL</name>